<dbReference type="Pfam" id="PF23106">
    <property type="entry name" value="EGF_Teneurin"/>
    <property type="match status" value="1"/>
</dbReference>
<organism evidence="2 3">
    <name type="scientific">Patella caerulea</name>
    <name type="common">Rayed Mediterranean limpet</name>
    <dbReference type="NCBI Taxonomy" id="87958"/>
    <lineage>
        <taxon>Eukaryota</taxon>
        <taxon>Metazoa</taxon>
        <taxon>Spiralia</taxon>
        <taxon>Lophotrochozoa</taxon>
        <taxon>Mollusca</taxon>
        <taxon>Gastropoda</taxon>
        <taxon>Patellogastropoda</taxon>
        <taxon>Patelloidea</taxon>
        <taxon>Patellidae</taxon>
        <taxon>Patella</taxon>
    </lineage>
</organism>
<dbReference type="AlphaFoldDB" id="A0AAN8GIF6"/>
<name>A0AAN8GIF6_PATCE</name>
<reference evidence="2 3" key="1">
    <citation type="submission" date="2024-01" db="EMBL/GenBank/DDBJ databases">
        <title>The genome of the rayed Mediterranean limpet Patella caerulea (Linnaeus, 1758).</title>
        <authorList>
            <person name="Anh-Thu Weber A."/>
            <person name="Halstead-Nussloch G."/>
        </authorList>
    </citation>
    <scope>NUCLEOTIDE SEQUENCE [LARGE SCALE GENOMIC DNA]</scope>
    <source>
        <strain evidence="2">AATW-2023a</strain>
        <tissue evidence="2">Whole specimen</tissue>
    </source>
</reference>
<gene>
    <name evidence="2" type="ORF">SNE40_021227</name>
</gene>
<dbReference type="EMBL" id="JAZGQO010000018">
    <property type="protein sequence ID" value="KAK6167129.1"/>
    <property type="molecule type" value="Genomic_DNA"/>
</dbReference>
<dbReference type="Gene3D" id="2.10.25.10">
    <property type="entry name" value="Laminin"/>
    <property type="match status" value="1"/>
</dbReference>
<dbReference type="Proteomes" id="UP001347796">
    <property type="component" value="Unassembled WGS sequence"/>
</dbReference>
<evidence type="ECO:0000313" key="2">
    <source>
        <dbReference type="EMBL" id="KAK6167129.1"/>
    </source>
</evidence>
<evidence type="ECO:0000313" key="3">
    <source>
        <dbReference type="Proteomes" id="UP001347796"/>
    </source>
</evidence>
<evidence type="ECO:0000256" key="1">
    <source>
        <dbReference type="ARBA" id="ARBA00023180"/>
    </source>
</evidence>
<protein>
    <submittedName>
        <fullName evidence="2">Uncharacterized protein</fullName>
    </submittedName>
</protein>
<dbReference type="FunFam" id="2.10.25.10:FF:000001">
    <property type="entry name" value="Tenascin C"/>
    <property type="match status" value="1"/>
</dbReference>
<accession>A0AAN8GIF6</accession>
<proteinExistence type="predicted"/>
<keyword evidence="1" id="KW-0325">Glycoprotein</keyword>
<sequence length="370" mass="41214">MVAAFEVSCQEAILRNISSYKQDDIGRRVPPEAVTRLMCPNQCSLRGWCRDGICRCNPGYAGDDCSVASSRPPQVIYINGNGICDVDRRPCGVAILIVDNFMETPDTICQLREVEEVNSVLRPQETRVTVSVEFQSNREVICHLLNSQVSRDVSVRRYFLSISTDGQRFSNEVIYTVYDSNCQQCIRNGTCSLKAGTCLIGDRCWQMNQPNPRSANQLCDPSVNSMDWTLKAAQQPVDKCNDEKIIKYYDRWDIWTSNRTGCPCDSSDSIGECACCEVGACRCPSPNVNQCTRCGEEEVGCNRRLVSPEFGIDGWTKNLDGCQCPYNPFRYNCACCQNGACHCGERNINQCAPCWNIGVCGSKPDVFGTS</sequence>
<keyword evidence="3" id="KW-1185">Reference proteome</keyword>
<comment type="caution">
    <text evidence="2">The sequence shown here is derived from an EMBL/GenBank/DDBJ whole genome shotgun (WGS) entry which is preliminary data.</text>
</comment>